<dbReference type="InterPro" id="IPR018537">
    <property type="entry name" value="Peptidoglycan-bd_3"/>
</dbReference>
<evidence type="ECO:0000313" key="5">
    <source>
        <dbReference type="EMBL" id="CAB5230238.1"/>
    </source>
</evidence>
<sequence length="170" mass="18826">MKENFEKSLELVLAHEGGYVHHALDPGGRTNLGVTQRVWEDYVGHPVDEKEMRSLTKELVAPLYRKEYWNAIGGDKLPSGADYLAFDFAVNAGAFRCVKTIQRALNITADGVIGPVTVKAIQDTNAEDFINNFSAAKESFYRSLNNFPTFGQGWLNRVAEAKKTAEGMLG</sequence>
<protein>
    <submittedName>
        <fullName evidence="3">ZliS Lysozyme family protein</fullName>
    </submittedName>
</protein>
<dbReference type="Pfam" id="PF09374">
    <property type="entry name" value="PG_binding_3"/>
    <property type="match status" value="1"/>
</dbReference>
<reference evidence="3" key="1">
    <citation type="submission" date="2020-05" db="EMBL/GenBank/DDBJ databases">
        <authorList>
            <person name="Chiriac C."/>
            <person name="Salcher M."/>
            <person name="Ghai R."/>
            <person name="Kavagutti S V."/>
        </authorList>
    </citation>
    <scope>NUCLEOTIDE SEQUENCE</scope>
</reference>
<evidence type="ECO:0000313" key="4">
    <source>
        <dbReference type="EMBL" id="CAB4215972.1"/>
    </source>
</evidence>
<dbReference type="EMBL" id="LR798410">
    <property type="protein sequence ID" value="CAB5230238.1"/>
    <property type="molecule type" value="Genomic_DNA"/>
</dbReference>
<dbReference type="Gene3D" id="1.20.141.10">
    <property type="entry name" value="Chitosanase, subunit A, domain 1"/>
    <property type="match status" value="1"/>
</dbReference>
<evidence type="ECO:0000259" key="2">
    <source>
        <dbReference type="Pfam" id="PF09374"/>
    </source>
</evidence>
<evidence type="ECO:0000313" key="3">
    <source>
        <dbReference type="EMBL" id="CAB4184336.1"/>
    </source>
</evidence>
<feature type="domain" description="Peptidoglycan binding" evidence="2">
    <location>
        <begin position="98"/>
        <end position="157"/>
    </location>
</feature>
<dbReference type="Pfam" id="PF05838">
    <property type="entry name" value="Glyco_hydro_108"/>
    <property type="match status" value="1"/>
</dbReference>
<dbReference type="InterPro" id="IPR008565">
    <property type="entry name" value="TtsA-like_GH18_dom"/>
</dbReference>
<dbReference type="EMBL" id="LR797433">
    <property type="protein sequence ID" value="CAB4215972.1"/>
    <property type="molecule type" value="Genomic_DNA"/>
</dbReference>
<name>A0A6J5QP18_9CAUD</name>
<evidence type="ECO:0000259" key="1">
    <source>
        <dbReference type="Pfam" id="PF05838"/>
    </source>
</evidence>
<proteinExistence type="predicted"/>
<gene>
    <name evidence="3" type="ORF">UFOVP1109_54</name>
    <name evidence="4" type="ORF">UFOVP1473_37</name>
    <name evidence="5" type="ORF">UFOVP1560_45</name>
</gene>
<dbReference type="EMBL" id="LR797056">
    <property type="protein sequence ID" value="CAB4184336.1"/>
    <property type="molecule type" value="Genomic_DNA"/>
</dbReference>
<accession>A0A6J5QP18</accession>
<dbReference type="InterPro" id="IPR023346">
    <property type="entry name" value="Lysozyme-like_dom_sf"/>
</dbReference>
<organism evidence="3">
    <name type="scientific">uncultured Caudovirales phage</name>
    <dbReference type="NCBI Taxonomy" id="2100421"/>
    <lineage>
        <taxon>Viruses</taxon>
        <taxon>Duplodnaviria</taxon>
        <taxon>Heunggongvirae</taxon>
        <taxon>Uroviricota</taxon>
        <taxon>Caudoviricetes</taxon>
        <taxon>Peduoviridae</taxon>
        <taxon>Maltschvirus</taxon>
        <taxon>Maltschvirus maltsch</taxon>
    </lineage>
</organism>
<dbReference type="SUPFAM" id="SSF53955">
    <property type="entry name" value="Lysozyme-like"/>
    <property type="match status" value="1"/>
</dbReference>
<dbReference type="CDD" id="cd13926">
    <property type="entry name" value="N-acetylmuramidase_GH108"/>
    <property type="match status" value="1"/>
</dbReference>
<feature type="domain" description="TtsA-like Glycoside hydrolase family 108" evidence="1">
    <location>
        <begin position="10"/>
        <end position="93"/>
    </location>
</feature>